<dbReference type="InterPro" id="IPR041492">
    <property type="entry name" value="HAD_2"/>
</dbReference>
<protein>
    <submittedName>
        <fullName evidence="1">HAD family phosphatase</fullName>
    </submittedName>
</protein>
<organism evidence="1 2">
    <name type="scientific">Gulosibacter chungangensis</name>
    <dbReference type="NCBI Taxonomy" id="979746"/>
    <lineage>
        <taxon>Bacteria</taxon>
        <taxon>Bacillati</taxon>
        <taxon>Actinomycetota</taxon>
        <taxon>Actinomycetes</taxon>
        <taxon>Micrococcales</taxon>
        <taxon>Microbacteriaceae</taxon>
        <taxon>Gulosibacter</taxon>
    </lineage>
</organism>
<dbReference type="CDD" id="cd07505">
    <property type="entry name" value="HAD_BPGM-like"/>
    <property type="match status" value="1"/>
</dbReference>
<dbReference type="PANTHER" id="PTHR18901:SF38">
    <property type="entry name" value="PSEUDOURIDINE-5'-PHOSPHATASE"/>
    <property type="match status" value="1"/>
</dbReference>
<dbReference type="InterPro" id="IPR023214">
    <property type="entry name" value="HAD_sf"/>
</dbReference>
<dbReference type="RefSeq" id="WP_158051654.1">
    <property type="nucleotide sequence ID" value="NZ_WBKB01000002.1"/>
</dbReference>
<dbReference type="InterPro" id="IPR023198">
    <property type="entry name" value="PGP-like_dom2"/>
</dbReference>
<dbReference type="InterPro" id="IPR036412">
    <property type="entry name" value="HAD-like_sf"/>
</dbReference>
<keyword evidence="2" id="KW-1185">Reference proteome</keyword>
<dbReference type="Gene3D" id="1.10.150.240">
    <property type="entry name" value="Putative phosphatase, domain 2"/>
    <property type="match status" value="1"/>
</dbReference>
<accession>A0A7J5BD93</accession>
<evidence type="ECO:0000313" key="2">
    <source>
        <dbReference type="Proteomes" id="UP000433493"/>
    </source>
</evidence>
<dbReference type="SFLD" id="SFLDG01129">
    <property type="entry name" value="C1.5:_HAD__Beta-PGM__Phosphata"/>
    <property type="match status" value="1"/>
</dbReference>
<sequence>MTANTPAAVLWDMDGTLVETERYWIMAQSGLMVRHGLPPLTPEQDEALVGSSLQSAAAMFRDLGVPLSIPEIMDTVSNEVIELVGNGVSLRPGALELLNDLHKHEIPTAIVTNSGRDLVDAVLPHLGGHEFSQIVTFEDVEHGKPHPEGYLLAAEKLGVASEHCIVLEDSVNGLGGAIAAGSVPIGIPFELDLQPNESFIRLETLAGIGWRDLQSLFAEFRNATARR</sequence>
<name>A0A7J5BD93_9MICO</name>
<dbReference type="NCBIfam" id="TIGR01509">
    <property type="entry name" value="HAD-SF-IA-v3"/>
    <property type="match status" value="1"/>
</dbReference>
<dbReference type="PANTHER" id="PTHR18901">
    <property type="entry name" value="2-DEOXYGLUCOSE-6-PHOSPHATE PHOSPHATASE 2"/>
    <property type="match status" value="1"/>
</dbReference>
<dbReference type="Pfam" id="PF13419">
    <property type="entry name" value="HAD_2"/>
    <property type="match status" value="1"/>
</dbReference>
<dbReference type="EMBL" id="WBKB01000002">
    <property type="protein sequence ID" value="KAB1644151.1"/>
    <property type="molecule type" value="Genomic_DNA"/>
</dbReference>
<dbReference type="SFLD" id="SFLDS00003">
    <property type="entry name" value="Haloacid_Dehalogenase"/>
    <property type="match status" value="1"/>
</dbReference>
<gene>
    <name evidence="1" type="ORF">F8O05_05070</name>
</gene>
<proteinExistence type="predicted"/>
<dbReference type="AlphaFoldDB" id="A0A7J5BD93"/>
<evidence type="ECO:0000313" key="1">
    <source>
        <dbReference type="EMBL" id="KAB1644151.1"/>
    </source>
</evidence>
<dbReference type="PRINTS" id="PR00413">
    <property type="entry name" value="HADHALOGNASE"/>
</dbReference>
<dbReference type="SUPFAM" id="SSF56784">
    <property type="entry name" value="HAD-like"/>
    <property type="match status" value="1"/>
</dbReference>
<dbReference type="OrthoDB" id="9797743at2"/>
<reference evidence="1 2" key="1">
    <citation type="submission" date="2019-09" db="EMBL/GenBank/DDBJ databases">
        <title>Phylogeny of genus Pseudoclavibacter and closely related genus.</title>
        <authorList>
            <person name="Li Y."/>
        </authorList>
    </citation>
    <scope>NUCLEOTIDE SEQUENCE [LARGE SCALE GENOMIC DNA]</scope>
    <source>
        <strain evidence="1 2">KCTC 13959</strain>
    </source>
</reference>
<comment type="caution">
    <text evidence="1">The sequence shown here is derived from an EMBL/GenBank/DDBJ whole genome shotgun (WGS) entry which is preliminary data.</text>
</comment>
<dbReference type="Proteomes" id="UP000433493">
    <property type="component" value="Unassembled WGS sequence"/>
</dbReference>
<dbReference type="Gene3D" id="3.40.50.1000">
    <property type="entry name" value="HAD superfamily/HAD-like"/>
    <property type="match status" value="1"/>
</dbReference>
<dbReference type="InterPro" id="IPR006439">
    <property type="entry name" value="HAD-SF_hydro_IA"/>
</dbReference>